<sequence>KIGTSWVQGANATLNFGIICQKKGVAYGSLLSVKY</sequence>
<dbReference type="AlphaFoldDB" id="X1AP20"/>
<evidence type="ECO:0000313" key="1">
    <source>
        <dbReference type="EMBL" id="GAG74048.1"/>
    </source>
</evidence>
<accession>X1AP20</accession>
<organism evidence="1">
    <name type="scientific">marine sediment metagenome</name>
    <dbReference type="NCBI Taxonomy" id="412755"/>
    <lineage>
        <taxon>unclassified sequences</taxon>
        <taxon>metagenomes</taxon>
        <taxon>ecological metagenomes</taxon>
    </lineage>
</organism>
<name>X1AP20_9ZZZZ</name>
<comment type="caution">
    <text evidence="1">The sequence shown here is derived from an EMBL/GenBank/DDBJ whole genome shotgun (WGS) entry which is preliminary data.</text>
</comment>
<proteinExistence type="predicted"/>
<feature type="non-terminal residue" evidence="1">
    <location>
        <position position="1"/>
    </location>
</feature>
<reference evidence="1" key="1">
    <citation type="journal article" date="2014" name="Front. Microbiol.">
        <title>High frequency of phylogenetically diverse reductive dehalogenase-homologous genes in deep subseafloor sedimentary metagenomes.</title>
        <authorList>
            <person name="Kawai M."/>
            <person name="Futagami T."/>
            <person name="Toyoda A."/>
            <person name="Takaki Y."/>
            <person name="Nishi S."/>
            <person name="Hori S."/>
            <person name="Arai W."/>
            <person name="Tsubouchi T."/>
            <person name="Morono Y."/>
            <person name="Uchiyama I."/>
            <person name="Ito T."/>
            <person name="Fujiyama A."/>
            <person name="Inagaki F."/>
            <person name="Takami H."/>
        </authorList>
    </citation>
    <scope>NUCLEOTIDE SEQUENCE</scope>
    <source>
        <strain evidence="1">Expedition CK06-06</strain>
    </source>
</reference>
<gene>
    <name evidence="1" type="ORF">S01H4_06336</name>
</gene>
<protein>
    <submittedName>
        <fullName evidence="1">Uncharacterized protein</fullName>
    </submittedName>
</protein>
<dbReference type="EMBL" id="BART01001938">
    <property type="protein sequence ID" value="GAG74048.1"/>
    <property type="molecule type" value="Genomic_DNA"/>
</dbReference>